<keyword evidence="5" id="KW-0547">Nucleotide-binding</keyword>
<evidence type="ECO:0000256" key="10">
    <source>
        <dbReference type="SAM" id="MobiDB-lite"/>
    </source>
</evidence>
<feature type="region of interest" description="Disordered" evidence="10">
    <location>
        <begin position="1"/>
        <end position="39"/>
    </location>
</feature>
<dbReference type="InterPro" id="IPR036388">
    <property type="entry name" value="WH-like_DNA-bd_sf"/>
</dbReference>
<dbReference type="InterPro" id="IPR052201">
    <property type="entry name" value="LRR-containing_regulator"/>
</dbReference>
<keyword evidence="4" id="KW-0677">Repeat</keyword>
<feature type="region of interest" description="Disordered" evidence="10">
    <location>
        <begin position="664"/>
        <end position="840"/>
    </location>
</feature>
<dbReference type="Gene3D" id="3.40.50.300">
    <property type="entry name" value="P-loop containing nucleotide triphosphate hydrolases"/>
    <property type="match status" value="2"/>
</dbReference>
<evidence type="ECO:0000256" key="9">
    <source>
        <dbReference type="ARBA" id="ARBA00048679"/>
    </source>
</evidence>
<keyword evidence="6" id="KW-0418">Kinase</keyword>
<feature type="compositionally biased region" description="Acidic residues" evidence="10">
    <location>
        <begin position="779"/>
        <end position="791"/>
    </location>
</feature>
<keyword evidence="7" id="KW-0067">ATP-binding</keyword>
<feature type="compositionally biased region" description="Low complexity" evidence="10">
    <location>
        <begin position="751"/>
        <end position="765"/>
    </location>
</feature>
<organism evidence="14">
    <name type="scientific">Salpingoeca rosetta (strain ATCC 50818 / BSB-021)</name>
    <dbReference type="NCBI Taxonomy" id="946362"/>
    <lineage>
        <taxon>Eukaryota</taxon>
        <taxon>Choanoflagellata</taxon>
        <taxon>Craspedida</taxon>
        <taxon>Salpingoecidae</taxon>
        <taxon>Salpingoeca</taxon>
    </lineage>
</organism>
<protein>
    <recommendedName>
        <fullName evidence="1">non-specific serine/threonine protein kinase</fullName>
        <ecNumber evidence="1">2.7.11.1</ecNumber>
    </recommendedName>
</protein>
<dbReference type="InParanoid" id="F2TWV0"/>
<feature type="compositionally biased region" description="Basic and acidic residues" evidence="10">
    <location>
        <begin position="28"/>
        <end position="39"/>
    </location>
</feature>
<dbReference type="InterPro" id="IPR000157">
    <property type="entry name" value="TIR_dom"/>
</dbReference>
<dbReference type="RefSeq" id="XP_004999115.1">
    <property type="nucleotide sequence ID" value="XM_004999058.1"/>
</dbReference>
<feature type="compositionally biased region" description="Polar residues" evidence="10">
    <location>
        <begin position="689"/>
        <end position="728"/>
    </location>
</feature>
<dbReference type="PANTHER" id="PTHR24111">
    <property type="entry name" value="LEUCINE-RICH REPEAT-CONTAINING PROTEIN 34"/>
    <property type="match status" value="1"/>
</dbReference>
<dbReference type="PROSITE" id="PS50104">
    <property type="entry name" value="TIR"/>
    <property type="match status" value="1"/>
</dbReference>
<evidence type="ECO:0000256" key="5">
    <source>
        <dbReference type="ARBA" id="ARBA00022741"/>
    </source>
</evidence>
<evidence type="ECO:0000256" key="1">
    <source>
        <dbReference type="ARBA" id="ARBA00012513"/>
    </source>
</evidence>
<dbReference type="Pfam" id="PF16095">
    <property type="entry name" value="COR-A"/>
    <property type="match status" value="1"/>
</dbReference>
<dbReference type="Gene3D" id="3.80.10.10">
    <property type="entry name" value="Ribonuclease Inhibitor"/>
    <property type="match status" value="4"/>
</dbReference>
<comment type="catalytic activity">
    <reaction evidence="8">
        <text>L-threonyl-[protein] + ATP = O-phospho-L-threonyl-[protein] + ADP + H(+)</text>
        <dbReference type="Rhea" id="RHEA:46608"/>
        <dbReference type="Rhea" id="RHEA-COMP:11060"/>
        <dbReference type="Rhea" id="RHEA-COMP:11605"/>
        <dbReference type="ChEBI" id="CHEBI:15378"/>
        <dbReference type="ChEBI" id="CHEBI:30013"/>
        <dbReference type="ChEBI" id="CHEBI:30616"/>
        <dbReference type="ChEBI" id="CHEBI:61977"/>
        <dbReference type="ChEBI" id="CHEBI:456216"/>
        <dbReference type="EC" id="2.7.11.1"/>
    </reaction>
</comment>
<feature type="compositionally biased region" description="Gly residues" evidence="10">
    <location>
        <begin position="766"/>
        <end position="776"/>
    </location>
</feature>
<dbReference type="InterPro" id="IPR032675">
    <property type="entry name" value="LRR_dom_sf"/>
</dbReference>
<dbReference type="OrthoDB" id="120976at2759"/>
<feature type="compositionally biased region" description="Low complexity" evidence="10">
    <location>
        <begin position="792"/>
        <end position="827"/>
    </location>
</feature>
<dbReference type="PANTHER" id="PTHR24111:SF0">
    <property type="entry name" value="LEUCINE-RICH REPEAT-CONTAINING PROTEIN"/>
    <property type="match status" value="1"/>
</dbReference>
<accession>F2TWV0</accession>
<dbReference type="SUPFAM" id="SSF52540">
    <property type="entry name" value="P-loop containing nucleoside triphosphate hydrolases"/>
    <property type="match status" value="1"/>
</dbReference>
<evidence type="ECO:0000259" key="12">
    <source>
        <dbReference type="PROSITE" id="PS51424"/>
    </source>
</evidence>
<dbReference type="GO" id="GO:0005524">
    <property type="term" value="F:ATP binding"/>
    <property type="evidence" value="ECO:0007669"/>
    <property type="project" value="UniProtKB-KW"/>
</dbReference>
<feature type="domain" description="TIR" evidence="11">
    <location>
        <begin position="1624"/>
        <end position="1774"/>
    </location>
</feature>
<keyword evidence="3" id="KW-0808">Transferase</keyword>
<proteinExistence type="predicted"/>
<feature type="domain" description="Roc" evidence="12">
    <location>
        <begin position="853"/>
        <end position="1245"/>
    </location>
</feature>
<evidence type="ECO:0000256" key="7">
    <source>
        <dbReference type="ARBA" id="ARBA00022840"/>
    </source>
</evidence>
<dbReference type="Gene3D" id="1.10.10.10">
    <property type="entry name" value="Winged helix-like DNA-binding domain superfamily/Winged helix DNA-binding domain"/>
    <property type="match status" value="1"/>
</dbReference>
<name>F2TWV0_SALR5</name>
<evidence type="ECO:0000256" key="2">
    <source>
        <dbReference type="ARBA" id="ARBA00022527"/>
    </source>
</evidence>
<keyword evidence="2" id="KW-0723">Serine/threonine-protein kinase</keyword>
<feature type="compositionally biased region" description="Basic and acidic residues" evidence="10">
    <location>
        <begin position="729"/>
        <end position="746"/>
    </location>
</feature>
<feature type="region of interest" description="Disordered" evidence="10">
    <location>
        <begin position="942"/>
        <end position="1068"/>
    </location>
</feature>
<sequence>MSTTDKSSKGGETKEHPVVSHAPTTSLAKDEKDEKEDAVRKALAEAPHLKQRDKELIEAIANGSCAARISLEGASLGPTGAGALAVALSVNTNLERLNLDNNTLGPQGAARVADAIATHTSLQWLSLFNNDIGDEGAGSFAAALQQNNSLYVIRLNCNNIGPDGGRALGTAMEKNSKLTQITLWGNSIDAIREFGAALPPERMMQCNDLSNDERDALDDAREEKRTHHLNWDNLGAMLKQQSLKPKTRRSIQAIAKNNCAAADLNYTPLHTQGARVLALALRDSGRLQELELDGTRLGPTGAAILAAALKHHTSLLRLSLQSANVQDEGAMAIAGALRKNNTLERILLGSNYISRPGANALANAMKTNTSLKVMFVDRNRIGDKGAIAFARALQDNSTLSHLLLYENRITANGGRTLGLALHTNKTLQQLSLQGNGKETAAAFGRALPPNRQVVIEFAAEELNAYKNARAQTMTEGPEQQIADLEKALSESDLNEATMSKLRSISANTCNAAVFFDGVRLGEPEAKALAQALKANTCIVNLDLDNTHLGDTGVIALADAIANHPRLRWVSLYKNNIGDDGAVAFARAIQTSTSLCSARINCNHVGAAGGRALAEAMNANKSFTHITMWGNSVEAVRAFGTALSDEREIECEGLSEEERKAFWEARTGKGHQEETTTMTVQTQADAKPQPSGTHADTASLPQPQDHSSNEGGQQQQTKSSVETDLLPSNQHEKEQQPAVHEQSEPQHPEPAQVQTVQPKQEQQQGAEGQGQEEGQGGQEQEAEERQQEEDETQQQQQQQQPVDNGGNAPNDNGDIDNNNDSSDVSAAQDVEKQKQQQREAEVMAAMRQIAENSDAQTAGRAKLMLVGEGRAGKTTTLNSLMGKKFNMHEHSTLGADSMDMSVSVETMEVFNWQHLRSDLSEYMRSLLSTALARMSGMDASMQVTMKKAMKEHQQRLKQQQQVKDDDDDDDEEDEDRAVPQLSKQRRLLSNEQSGHGGGDEGHPNAPAWLGRRGLPDNSEVHPDPFLHGRGDPSMSSPPSPLPSRAGLRSNVPAPSNEAQAASFTTSSSKHALVTTAAPGMSAEDIEKAIKEFNVDAVMGEGKARVTFKIFDLGGQSTFYIFHPFFLTKYAVYLLVFSMEDLLHQAESKRAESWEFMEHWLSSLHLHAKGAPVLIVGTFADVVSQRKQHENISRDIHSRLRHNPAFPSVVYNYKHNLWLWPVDNTKSIHDPMIQDLRQTISSTALAQEYVSQEVAVPYLHLYDKLHAIARDEKRLLLTFDEVVQIAHTCGLRTRQETRACLQFLHLYSMVLYYDSVPGMEDFVILSPQWAVDMMTRVIRNFDLHRDVRDGEARAIGAQLWDDLVDRGILHRRLLDVLWRDVDSNLIDPFLRLMMEYGLCIQYTAPMVLLPGPQQQQQHHQQYLVPAILPMTLEDEQASSVTLSTAAAKQINCYVGYEEKTVYVAFCLEGLKRGTSAQLADLQRASFLPEGLFAMVLARVMAHMQHGATEPPMLSRTDAVIFMDAAEIELQLVPDVGGIKVKITNARPRTLLHMLYDTITAAAKQRYPDLKAKLLVPYDESTLLFFEDVLLHHTNKRVLRVGRSDLLPPDDLVAKYGPLLPILGLQDKYDVFISYRQRGNRGLALALHPKLEHHGLVAFMDANNLETGLNFKHACIQAIQHSVVASPVVSVAAIHQMRSLDYDDACDNVLLEWMAMLELQQLVHQQSDKIRLRRIVPLFLGSGWHDSSSHAMSAAEVSEYDSFDRMKRLATKLPDVVSEKTAAALDEYFTHVLHMPPPRQHKSVREVVLSLFDVDGVVSFQSEHDRAADAARMAEHVRRAVAACNASSAAGQHMAQLQHQTPQPIPALMPVTPTSPIASVAQSSSPTTISSPAALLSATPSPSFLPSSPLEPALTAWLQQHSLLPHVESALVEHGIDSLEVLVEAVIEGDLTKHLLKEAGVKIGPAIKLMQAAKAYNADGMA</sequence>
<dbReference type="GO" id="GO:0004674">
    <property type="term" value="F:protein serine/threonine kinase activity"/>
    <property type="evidence" value="ECO:0007669"/>
    <property type="project" value="UniProtKB-KW"/>
</dbReference>
<dbReference type="SMART" id="SM00368">
    <property type="entry name" value="LRR_RI"/>
    <property type="match status" value="14"/>
</dbReference>
<dbReference type="InterPro" id="IPR035897">
    <property type="entry name" value="Toll_tir_struct_dom_sf"/>
</dbReference>
<comment type="catalytic activity">
    <reaction evidence="9">
        <text>L-seryl-[protein] + ATP = O-phospho-L-seryl-[protein] + ADP + H(+)</text>
        <dbReference type="Rhea" id="RHEA:17989"/>
        <dbReference type="Rhea" id="RHEA-COMP:9863"/>
        <dbReference type="Rhea" id="RHEA-COMP:11604"/>
        <dbReference type="ChEBI" id="CHEBI:15378"/>
        <dbReference type="ChEBI" id="CHEBI:29999"/>
        <dbReference type="ChEBI" id="CHEBI:30616"/>
        <dbReference type="ChEBI" id="CHEBI:83421"/>
        <dbReference type="ChEBI" id="CHEBI:456216"/>
        <dbReference type="EC" id="2.7.11.1"/>
    </reaction>
</comment>
<dbReference type="InterPro" id="IPR032171">
    <property type="entry name" value="COR-A"/>
</dbReference>
<dbReference type="Proteomes" id="UP000007799">
    <property type="component" value="Unassembled WGS sequence"/>
</dbReference>
<dbReference type="Gene3D" id="3.40.50.10140">
    <property type="entry name" value="Toll/interleukin-1 receptor homology (TIR) domain"/>
    <property type="match status" value="1"/>
</dbReference>
<dbReference type="GeneID" id="16067845"/>
<evidence type="ECO:0000313" key="14">
    <source>
        <dbReference type="Proteomes" id="UP000007799"/>
    </source>
</evidence>
<keyword evidence="14" id="KW-1185">Reference proteome</keyword>
<dbReference type="GO" id="GO:0007165">
    <property type="term" value="P:signal transduction"/>
    <property type="evidence" value="ECO:0007669"/>
    <property type="project" value="InterPro"/>
</dbReference>
<evidence type="ECO:0000313" key="13">
    <source>
        <dbReference type="EMBL" id="EGD72546.1"/>
    </source>
</evidence>
<evidence type="ECO:0000256" key="4">
    <source>
        <dbReference type="ARBA" id="ARBA00022737"/>
    </source>
</evidence>
<gene>
    <name evidence="13" type="ORF">PTSG_11612</name>
</gene>
<dbReference type="InterPro" id="IPR020859">
    <property type="entry name" value="ROC"/>
</dbReference>
<dbReference type="InterPro" id="IPR027417">
    <property type="entry name" value="P-loop_NTPase"/>
</dbReference>
<dbReference type="InterPro" id="IPR001611">
    <property type="entry name" value="Leu-rich_rpt"/>
</dbReference>
<dbReference type="SUPFAM" id="SSF52047">
    <property type="entry name" value="RNI-like"/>
    <property type="match status" value="3"/>
</dbReference>
<evidence type="ECO:0000256" key="8">
    <source>
        <dbReference type="ARBA" id="ARBA00047899"/>
    </source>
</evidence>
<evidence type="ECO:0000259" key="11">
    <source>
        <dbReference type="PROSITE" id="PS50104"/>
    </source>
</evidence>
<feature type="compositionally biased region" description="Acidic residues" evidence="10">
    <location>
        <begin position="963"/>
        <end position="974"/>
    </location>
</feature>
<dbReference type="KEGG" id="sre:PTSG_11612"/>
<dbReference type="SUPFAM" id="SSF52200">
    <property type="entry name" value="Toll/Interleukin receptor TIR domain"/>
    <property type="match status" value="1"/>
</dbReference>
<dbReference type="Pfam" id="PF13676">
    <property type="entry name" value="TIR_2"/>
    <property type="match status" value="1"/>
</dbReference>
<dbReference type="Pfam" id="PF08477">
    <property type="entry name" value="Roc"/>
    <property type="match status" value="1"/>
</dbReference>
<feature type="compositionally biased region" description="Basic and acidic residues" evidence="10">
    <location>
        <begin position="664"/>
        <end position="673"/>
    </location>
</feature>
<feature type="compositionally biased region" description="Basic and acidic residues" evidence="10">
    <location>
        <begin position="828"/>
        <end position="840"/>
    </location>
</feature>
<dbReference type="EC" id="2.7.11.1" evidence="1"/>
<dbReference type="EMBL" id="GL832955">
    <property type="protein sequence ID" value="EGD72546.1"/>
    <property type="molecule type" value="Genomic_DNA"/>
</dbReference>
<feature type="compositionally biased region" description="Polar residues" evidence="10">
    <location>
        <begin position="1051"/>
        <end position="1068"/>
    </location>
</feature>
<dbReference type="Pfam" id="PF13516">
    <property type="entry name" value="LRR_6"/>
    <property type="match status" value="6"/>
</dbReference>
<feature type="compositionally biased region" description="Basic and acidic residues" evidence="10">
    <location>
        <begin position="1"/>
        <end position="18"/>
    </location>
</feature>
<evidence type="ECO:0000256" key="3">
    <source>
        <dbReference type="ARBA" id="ARBA00022679"/>
    </source>
</evidence>
<evidence type="ECO:0000256" key="6">
    <source>
        <dbReference type="ARBA" id="ARBA00022777"/>
    </source>
</evidence>
<dbReference type="PROSITE" id="PS51424">
    <property type="entry name" value="ROC"/>
    <property type="match status" value="1"/>
</dbReference>
<feature type="compositionally biased region" description="Basic and acidic residues" evidence="10">
    <location>
        <begin position="1017"/>
        <end position="1029"/>
    </location>
</feature>
<reference evidence="13" key="1">
    <citation type="submission" date="2009-08" db="EMBL/GenBank/DDBJ databases">
        <title>Annotation of Salpingoeca rosetta.</title>
        <authorList>
            <consortium name="The Broad Institute Genome Sequencing Platform"/>
            <person name="Russ C."/>
            <person name="Cuomo C."/>
            <person name="Burger G."/>
            <person name="Gray M.W."/>
            <person name="Holland P.W.H."/>
            <person name="King N."/>
            <person name="Lang F.B.F."/>
            <person name="Roger A.J."/>
            <person name="Ruiz-Trillo I."/>
            <person name="Young S.K."/>
            <person name="Zeng Q."/>
            <person name="Gargeya S."/>
            <person name="Alvarado L."/>
            <person name="Berlin A."/>
            <person name="Chapman S.B."/>
            <person name="Chen Z."/>
            <person name="Freedman E."/>
            <person name="Gellesch M."/>
            <person name="Goldberg J."/>
            <person name="Griggs A."/>
            <person name="Gujja S."/>
            <person name="Heilman E."/>
            <person name="Heiman D."/>
            <person name="Howarth C."/>
            <person name="Mehta T."/>
            <person name="Neiman D."/>
            <person name="Pearson M."/>
            <person name="Roberts A."/>
            <person name="Saif S."/>
            <person name="Shea T."/>
            <person name="Shenoy N."/>
            <person name="Sisk P."/>
            <person name="Stolte C."/>
            <person name="Sykes S."/>
            <person name="White J."/>
            <person name="Yandava C."/>
            <person name="Haas B."/>
            <person name="Nusbaum C."/>
            <person name="Birren B."/>
        </authorList>
    </citation>
    <scope>NUCLEOTIDE SEQUENCE [LARGE SCALE GENOMIC DNA]</scope>
    <source>
        <strain evidence="13">ATCC 50818</strain>
    </source>
</reference>
<dbReference type="eggNOG" id="KOG4308">
    <property type="taxonomic scope" value="Eukaryota"/>
</dbReference>